<gene>
    <name evidence="2" type="ORF">EFL26_05790</name>
</gene>
<feature type="signal peptide" evidence="1">
    <location>
        <begin position="1"/>
        <end position="17"/>
    </location>
</feature>
<sequence length="221" mass="23306">MVVLMMLCVSPALPAVAAGADPTEVFPIVVDDLSGPVAGKPLVFAATLVDSGAPAPGEVLSLWVQPSGSADFTEVGQATTNAAGTASLSTVLDRNAMVQWRFGGSSARAASSSTPYVVEIAPALTRRANDLTLRRGQRLVVRGRTSPAKPGCAVELWRGELRPLMVGPKPVRLARSTVRADGSYRLTRRFHRHLRARIAVVIPACGDNGRGLSAYLGLRVR</sequence>
<evidence type="ECO:0000256" key="1">
    <source>
        <dbReference type="SAM" id="SignalP"/>
    </source>
</evidence>
<dbReference type="AlphaFoldDB" id="A0A3N0GVV1"/>
<evidence type="ECO:0000313" key="3">
    <source>
        <dbReference type="Proteomes" id="UP000279994"/>
    </source>
</evidence>
<keyword evidence="3" id="KW-1185">Reference proteome</keyword>
<comment type="caution">
    <text evidence="2">The sequence shown here is derived from an EMBL/GenBank/DDBJ whole genome shotgun (WGS) entry which is preliminary data.</text>
</comment>
<protein>
    <recommendedName>
        <fullName evidence="4">Big-1 domain-containing protein</fullName>
    </recommendedName>
</protein>
<dbReference type="EMBL" id="RJSF01000011">
    <property type="protein sequence ID" value="RNM16268.1"/>
    <property type="molecule type" value="Genomic_DNA"/>
</dbReference>
<organism evidence="2 3">
    <name type="scientific">Nocardioides pocheonensis</name>
    <dbReference type="NCBI Taxonomy" id="661485"/>
    <lineage>
        <taxon>Bacteria</taxon>
        <taxon>Bacillati</taxon>
        <taxon>Actinomycetota</taxon>
        <taxon>Actinomycetes</taxon>
        <taxon>Propionibacteriales</taxon>
        <taxon>Nocardioidaceae</taxon>
        <taxon>Nocardioides</taxon>
    </lineage>
</organism>
<dbReference type="Proteomes" id="UP000279994">
    <property type="component" value="Unassembled WGS sequence"/>
</dbReference>
<name>A0A3N0GVV1_9ACTN</name>
<reference evidence="2 3" key="1">
    <citation type="submission" date="2018-11" db="EMBL/GenBank/DDBJ databases">
        <authorList>
            <person name="Li F."/>
        </authorList>
    </citation>
    <scope>NUCLEOTIDE SEQUENCE [LARGE SCALE GENOMIC DNA]</scope>
    <source>
        <strain evidence="2 3">Gsoil 818</strain>
    </source>
</reference>
<evidence type="ECO:0000313" key="2">
    <source>
        <dbReference type="EMBL" id="RNM16268.1"/>
    </source>
</evidence>
<feature type="chain" id="PRO_5017990697" description="Big-1 domain-containing protein" evidence="1">
    <location>
        <begin position="18"/>
        <end position="221"/>
    </location>
</feature>
<accession>A0A3N0GVV1</accession>
<keyword evidence="1" id="KW-0732">Signal</keyword>
<proteinExistence type="predicted"/>
<evidence type="ECO:0008006" key="4">
    <source>
        <dbReference type="Google" id="ProtNLM"/>
    </source>
</evidence>